<feature type="transmembrane region" description="Helical" evidence="1">
    <location>
        <begin position="51"/>
        <end position="69"/>
    </location>
</feature>
<keyword evidence="3" id="KW-1185">Reference proteome</keyword>
<dbReference type="PANTHER" id="PTHR41324:SF1">
    <property type="entry name" value="DUF2232 DOMAIN-CONTAINING PROTEIN"/>
    <property type="match status" value="1"/>
</dbReference>
<feature type="transmembrane region" description="Helical" evidence="1">
    <location>
        <begin position="15"/>
        <end position="39"/>
    </location>
</feature>
<feature type="transmembrane region" description="Helical" evidence="1">
    <location>
        <begin position="169"/>
        <end position="199"/>
    </location>
</feature>
<keyword evidence="1" id="KW-0812">Transmembrane</keyword>
<feature type="transmembrane region" description="Helical" evidence="1">
    <location>
        <begin position="244"/>
        <end position="268"/>
    </location>
</feature>
<accession>A0AAW9MRC7</accession>
<keyword evidence="1" id="KW-0472">Membrane</keyword>
<comment type="caution">
    <text evidence="2">The sequence shown here is derived from an EMBL/GenBank/DDBJ whole genome shotgun (WGS) entry which is preliminary data.</text>
</comment>
<feature type="transmembrane region" description="Helical" evidence="1">
    <location>
        <begin position="103"/>
        <end position="121"/>
    </location>
</feature>
<feature type="transmembrane region" description="Helical" evidence="1">
    <location>
        <begin position="75"/>
        <end position="91"/>
    </location>
</feature>
<keyword evidence="1" id="KW-1133">Transmembrane helix</keyword>
<feature type="transmembrane region" description="Helical" evidence="1">
    <location>
        <begin position="219"/>
        <end position="238"/>
    </location>
</feature>
<name>A0AAW9MRC7_9FIRM</name>
<organism evidence="2 3">
    <name type="scientific">Citroniella saccharovorans</name>
    <dbReference type="NCBI Taxonomy" id="2053367"/>
    <lineage>
        <taxon>Bacteria</taxon>
        <taxon>Bacillati</taxon>
        <taxon>Bacillota</taxon>
        <taxon>Tissierellia</taxon>
        <taxon>Tissierellales</taxon>
        <taxon>Peptoniphilaceae</taxon>
        <taxon>Citroniella</taxon>
    </lineage>
</organism>
<protein>
    <submittedName>
        <fullName evidence="2">DUF2232 domain-containing protein</fullName>
    </submittedName>
</protein>
<evidence type="ECO:0000256" key="1">
    <source>
        <dbReference type="SAM" id="Phobius"/>
    </source>
</evidence>
<gene>
    <name evidence="2" type="ORF">VLK81_00395</name>
</gene>
<dbReference type="PANTHER" id="PTHR41324">
    <property type="entry name" value="MEMBRANE PROTEIN-RELATED"/>
    <property type="match status" value="1"/>
</dbReference>
<dbReference type="EMBL" id="JAYKOT010000001">
    <property type="protein sequence ID" value="MEB3428515.1"/>
    <property type="molecule type" value="Genomic_DNA"/>
</dbReference>
<dbReference type="InterPro" id="IPR018710">
    <property type="entry name" value="DUF2232"/>
</dbReference>
<dbReference type="Pfam" id="PF09991">
    <property type="entry name" value="DUF2232"/>
    <property type="match status" value="1"/>
</dbReference>
<feature type="transmembrane region" description="Helical" evidence="1">
    <location>
        <begin position="275"/>
        <end position="299"/>
    </location>
</feature>
<dbReference type="AlphaFoldDB" id="A0AAW9MRC7"/>
<evidence type="ECO:0000313" key="3">
    <source>
        <dbReference type="Proteomes" id="UP001357733"/>
    </source>
</evidence>
<reference evidence="2 3" key="1">
    <citation type="submission" date="2024-01" db="EMBL/GenBank/DDBJ databases">
        <title>Complete genome sequence of Citroniella saccharovorans strain M6.X9, isolated from human fecal sample.</title>
        <authorList>
            <person name="Cheng G."/>
            <person name="Westerholm M."/>
            <person name="Schnurer A."/>
        </authorList>
    </citation>
    <scope>NUCLEOTIDE SEQUENCE [LARGE SCALE GENOMIC DNA]</scope>
    <source>
        <strain evidence="2 3">DSM 29873</strain>
    </source>
</reference>
<sequence length="315" mass="36072">MFMNMTDKYKIRDLILFSMLSILFYLLSINCFPLIVFVIPSLFIVLGIKRGYTFLLLEGLIFILAMGLLKNFYEGLALGGLLIISSLPFIYSYKKNLSTNKTLFVSTIVFLLLTLLLTFLYSKNGIDLVESIENMLLDSINKNIELLNGVDLGLEIDKLHDYLSSSVKILMALIPSIILVSSIFISLINYYLSFIILNFMGFGTARIDKFEFFKLDKDFLKGVFICMLGCLIFDLTGFQYSLELFLNLSFIFVFLFGLQGVAVVYFFLRKRLRSLGAGIIIFILLIMPLRSMFTLFGLLDQLFNFRFRNIGKGLK</sequence>
<dbReference type="Proteomes" id="UP001357733">
    <property type="component" value="Unassembled WGS sequence"/>
</dbReference>
<evidence type="ECO:0000313" key="2">
    <source>
        <dbReference type="EMBL" id="MEB3428515.1"/>
    </source>
</evidence>
<proteinExistence type="predicted"/>